<dbReference type="STRING" id="246404.A0A507F2C6"/>
<dbReference type="GO" id="GO:0061630">
    <property type="term" value="F:ubiquitin protein ligase activity"/>
    <property type="evidence" value="ECO:0007669"/>
    <property type="project" value="TreeGrafter"/>
</dbReference>
<keyword evidence="1" id="KW-0479">Metal-binding</keyword>
<dbReference type="Pfam" id="PF13639">
    <property type="entry name" value="zf-RING_2"/>
    <property type="match status" value="1"/>
</dbReference>
<feature type="transmembrane region" description="Helical" evidence="5">
    <location>
        <begin position="33"/>
        <end position="55"/>
    </location>
</feature>
<dbReference type="Gene3D" id="3.30.40.10">
    <property type="entry name" value="Zinc/RING finger domain, C3HC4 (zinc finger)"/>
    <property type="match status" value="1"/>
</dbReference>
<evidence type="ECO:0000256" key="2">
    <source>
        <dbReference type="ARBA" id="ARBA00022771"/>
    </source>
</evidence>
<dbReference type="Proteomes" id="UP000320333">
    <property type="component" value="Unassembled WGS sequence"/>
</dbReference>
<dbReference type="InterPro" id="IPR001841">
    <property type="entry name" value="Znf_RING"/>
</dbReference>
<keyword evidence="5" id="KW-0472">Membrane</keyword>
<protein>
    <recommendedName>
        <fullName evidence="6">RING-type domain-containing protein</fullName>
    </recommendedName>
</protein>
<feature type="transmembrane region" description="Helical" evidence="5">
    <location>
        <begin position="75"/>
        <end position="93"/>
    </location>
</feature>
<dbReference type="AlphaFoldDB" id="A0A507F2C6"/>
<name>A0A507F2C6_9FUNG</name>
<feature type="transmembrane region" description="Helical" evidence="5">
    <location>
        <begin position="223"/>
        <end position="244"/>
    </location>
</feature>
<proteinExistence type="predicted"/>
<evidence type="ECO:0000259" key="6">
    <source>
        <dbReference type="PROSITE" id="PS50089"/>
    </source>
</evidence>
<dbReference type="OrthoDB" id="8062037at2759"/>
<evidence type="ECO:0000256" key="5">
    <source>
        <dbReference type="SAM" id="Phobius"/>
    </source>
</evidence>
<feature type="domain" description="RING-type" evidence="6">
    <location>
        <begin position="369"/>
        <end position="460"/>
    </location>
</feature>
<reference evidence="7 8" key="1">
    <citation type="journal article" date="2019" name="Sci. Rep.">
        <title>Comparative genomics of chytrid fungi reveal insights into the obligate biotrophic and pathogenic lifestyle of Synchytrium endobioticum.</title>
        <authorList>
            <person name="van de Vossenberg B.T.L.H."/>
            <person name="Warris S."/>
            <person name="Nguyen H.D.T."/>
            <person name="van Gent-Pelzer M.P.E."/>
            <person name="Joly D.L."/>
            <person name="van de Geest H.C."/>
            <person name="Bonants P.J.M."/>
            <person name="Smith D.S."/>
            <person name="Levesque C.A."/>
            <person name="van der Lee T.A.J."/>
        </authorList>
    </citation>
    <scope>NUCLEOTIDE SEQUENCE [LARGE SCALE GENOMIC DNA]</scope>
    <source>
        <strain evidence="7 8">CBS 675.73</strain>
    </source>
</reference>
<sequence>MSCITDALLIYARYSPLVSVSSNALTLIRTTKYWVIVCLCLDALIITANALFLSTSQSSLSSKSNSDGISVWTDLASLWIFLEALIACFRLPRELFNYAATNDLLVHPLWKSRFNMYYSASLHLSFFSWVWGFASLNTMMLKDYATAMSELNRNQNASGTQWEDDLGSVNAFGILRHEDHASAGMDKHAMEAGVTGAGAGIGVGTDYHVAGVGNGVYSPSSSLTFALSQVYIGPTLWLLFLIYISGKVLSARLKPGRSTPQGGPPAAARSNMSFSQTVVSVIKKLFGNLLVFGEPSESSDRRNSARRRVGLTPAELAVTKVYTFNSDEKWVTEANGLEHALGGRDCELQPNSTAVEHIPMKRFESSTTCSICLCDYDEGDKLRELPCAHAFHLSCVDEWLLDAVAESGSTSNEGIRGPAAAAGIRHSVDITVQAARNDVEAAVAPRRVRRRGHRECPICKREILEPVNA</sequence>
<keyword evidence="8" id="KW-1185">Reference proteome</keyword>
<dbReference type="InterPro" id="IPR051834">
    <property type="entry name" value="RING_finger_E3_ligase"/>
</dbReference>
<gene>
    <name evidence="7" type="ORF">CcCBS67573_g06596</name>
</gene>
<dbReference type="EMBL" id="QEAP01000290">
    <property type="protein sequence ID" value="TPX70284.1"/>
    <property type="molecule type" value="Genomic_DNA"/>
</dbReference>
<dbReference type="GO" id="GO:0008270">
    <property type="term" value="F:zinc ion binding"/>
    <property type="evidence" value="ECO:0007669"/>
    <property type="project" value="UniProtKB-KW"/>
</dbReference>
<dbReference type="SUPFAM" id="SSF57850">
    <property type="entry name" value="RING/U-box"/>
    <property type="match status" value="1"/>
</dbReference>
<dbReference type="PANTHER" id="PTHR45931:SF3">
    <property type="entry name" value="RING ZINC FINGER-CONTAINING PROTEIN"/>
    <property type="match status" value="1"/>
</dbReference>
<dbReference type="GO" id="GO:0005634">
    <property type="term" value="C:nucleus"/>
    <property type="evidence" value="ECO:0007669"/>
    <property type="project" value="TreeGrafter"/>
</dbReference>
<feature type="transmembrane region" description="Helical" evidence="5">
    <location>
        <begin position="114"/>
        <end position="134"/>
    </location>
</feature>
<keyword evidence="5" id="KW-0812">Transmembrane</keyword>
<keyword evidence="3" id="KW-0862">Zinc</keyword>
<dbReference type="GO" id="GO:0006511">
    <property type="term" value="P:ubiquitin-dependent protein catabolic process"/>
    <property type="evidence" value="ECO:0007669"/>
    <property type="project" value="TreeGrafter"/>
</dbReference>
<dbReference type="SMART" id="SM00184">
    <property type="entry name" value="RING"/>
    <property type="match status" value="1"/>
</dbReference>
<comment type="caution">
    <text evidence="7">The sequence shown here is derived from an EMBL/GenBank/DDBJ whole genome shotgun (WGS) entry which is preliminary data.</text>
</comment>
<keyword evidence="5" id="KW-1133">Transmembrane helix</keyword>
<evidence type="ECO:0000256" key="4">
    <source>
        <dbReference type="PROSITE-ProRule" id="PRU00175"/>
    </source>
</evidence>
<accession>A0A507F2C6</accession>
<evidence type="ECO:0000313" key="7">
    <source>
        <dbReference type="EMBL" id="TPX70284.1"/>
    </source>
</evidence>
<evidence type="ECO:0000256" key="3">
    <source>
        <dbReference type="ARBA" id="ARBA00022833"/>
    </source>
</evidence>
<dbReference type="PANTHER" id="PTHR45931">
    <property type="entry name" value="SI:CH211-59O9.10"/>
    <property type="match status" value="1"/>
</dbReference>
<organism evidence="7 8">
    <name type="scientific">Chytriomyces confervae</name>
    <dbReference type="NCBI Taxonomy" id="246404"/>
    <lineage>
        <taxon>Eukaryota</taxon>
        <taxon>Fungi</taxon>
        <taxon>Fungi incertae sedis</taxon>
        <taxon>Chytridiomycota</taxon>
        <taxon>Chytridiomycota incertae sedis</taxon>
        <taxon>Chytridiomycetes</taxon>
        <taxon>Chytridiales</taxon>
        <taxon>Chytriomycetaceae</taxon>
        <taxon>Chytriomyces</taxon>
    </lineage>
</organism>
<keyword evidence="2 4" id="KW-0863">Zinc-finger</keyword>
<dbReference type="InterPro" id="IPR013083">
    <property type="entry name" value="Znf_RING/FYVE/PHD"/>
</dbReference>
<evidence type="ECO:0000256" key="1">
    <source>
        <dbReference type="ARBA" id="ARBA00022723"/>
    </source>
</evidence>
<dbReference type="PROSITE" id="PS50089">
    <property type="entry name" value="ZF_RING_2"/>
    <property type="match status" value="1"/>
</dbReference>
<evidence type="ECO:0000313" key="8">
    <source>
        <dbReference type="Proteomes" id="UP000320333"/>
    </source>
</evidence>